<dbReference type="GO" id="GO:0051539">
    <property type="term" value="F:4 iron, 4 sulfur cluster binding"/>
    <property type="evidence" value="ECO:0007669"/>
    <property type="project" value="UniProtKB-KW"/>
</dbReference>
<reference evidence="8" key="1">
    <citation type="submission" date="2023-05" db="EMBL/GenBank/DDBJ databases">
        <title>Anaerotaeda fermentans gen. nov., sp. nov., a novel anaerobic planctomycete of the new family within the order Sedimentisphaerales isolated from Taman Peninsula, Russia.</title>
        <authorList>
            <person name="Khomyakova M.A."/>
            <person name="Merkel A.Y."/>
            <person name="Slobodkin A.I."/>
        </authorList>
    </citation>
    <scope>NUCLEOTIDE SEQUENCE</scope>
    <source>
        <strain evidence="8">M17dextr</strain>
    </source>
</reference>
<dbReference type="InterPro" id="IPR000421">
    <property type="entry name" value="FA58C"/>
</dbReference>
<proteinExistence type="predicted"/>
<dbReference type="PANTHER" id="PTHR43498">
    <property type="entry name" value="FERREDOXIN:COB-COM HETERODISULFIDE REDUCTASE SUBUNIT A"/>
    <property type="match status" value="1"/>
</dbReference>
<keyword evidence="5" id="KW-0411">Iron-sulfur</keyword>
<dbReference type="Gene3D" id="2.60.120.260">
    <property type="entry name" value="Galactose-binding domain-like"/>
    <property type="match status" value="1"/>
</dbReference>
<keyword evidence="9" id="KW-1185">Reference proteome</keyword>
<keyword evidence="1" id="KW-0004">4Fe-4S</keyword>
<dbReference type="GO" id="GO:0016491">
    <property type="term" value="F:oxidoreductase activity"/>
    <property type="evidence" value="ECO:0007669"/>
    <property type="project" value="UniProtKB-KW"/>
</dbReference>
<evidence type="ECO:0000256" key="6">
    <source>
        <dbReference type="SAM" id="SignalP"/>
    </source>
</evidence>
<feature type="domain" description="F5/8 type C" evidence="7">
    <location>
        <begin position="162"/>
        <end position="273"/>
    </location>
</feature>
<dbReference type="SUPFAM" id="SSF49785">
    <property type="entry name" value="Galactose-binding domain-like"/>
    <property type="match status" value="1"/>
</dbReference>
<organism evidence="8 9">
    <name type="scientific">Anaerobaca lacustris</name>
    <dbReference type="NCBI Taxonomy" id="3044600"/>
    <lineage>
        <taxon>Bacteria</taxon>
        <taxon>Pseudomonadati</taxon>
        <taxon>Planctomycetota</taxon>
        <taxon>Phycisphaerae</taxon>
        <taxon>Sedimentisphaerales</taxon>
        <taxon>Anaerobacaceae</taxon>
        <taxon>Anaerobaca</taxon>
    </lineage>
</organism>
<dbReference type="PROSITE" id="PS51257">
    <property type="entry name" value="PROKAR_LIPOPROTEIN"/>
    <property type="match status" value="1"/>
</dbReference>
<evidence type="ECO:0000256" key="5">
    <source>
        <dbReference type="ARBA" id="ARBA00023014"/>
    </source>
</evidence>
<dbReference type="AlphaFoldDB" id="A0AAW6TZ63"/>
<keyword evidence="4" id="KW-0408">Iron</keyword>
<protein>
    <submittedName>
        <fullName evidence="8">FAD-dependent oxidoreductase</fullName>
    </submittedName>
</protein>
<dbReference type="GO" id="GO:0046872">
    <property type="term" value="F:metal ion binding"/>
    <property type="evidence" value="ECO:0007669"/>
    <property type="project" value="UniProtKB-KW"/>
</dbReference>
<feature type="chain" id="PRO_5043319497" evidence="6">
    <location>
        <begin position="28"/>
        <end position="1170"/>
    </location>
</feature>
<keyword evidence="3" id="KW-0560">Oxidoreductase</keyword>
<dbReference type="Proteomes" id="UP001431776">
    <property type="component" value="Unassembled WGS sequence"/>
</dbReference>
<evidence type="ECO:0000259" key="7">
    <source>
        <dbReference type="PROSITE" id="PS50022"/>
    </source>
</evidence>
<dbReference type="RefSeq" id="WP_349245060.1">
    <property type="nucleotide sequence ID" value="NZ_JASCXX010000012.1"/>
</dbReference>
<dbReference type="InterPro" id="IPR039650">
    <property type="entry name" value="HdrA-like"/>
</dbReference>
<feature type="signal peptide" evidence="6">
    <location>
        <begin position="1"/>
        <end position="27"/>
    </location>
</feature>
<dbReference type="PANTHER" id="PTHR43498:SF1">
    <property type="entry name" value="COB--COM HETERODISULFIDE REDUCTASE IRON-SULFUR SUBUNIT A"/>
    <property type="match status" value="1"/>
</dbReference>
<accession>A0AAW6TZ63</accession>
<dbReference type="SUPFAM" id="SSF51905">
    <property type="entry name" value="FAD/NAD(P)-binding domain"/>
    <property type="match status" value="2"/>
</dbReference>
<evidence type="ECO:0000256" key="3">
    <source>
        <dbReference type="ARBA" id="ARBA00023002"/>
    </source>
</evidence>
<dbReference type="InterPro" id="IPR036188">
    <property type="entry name" value="FAD/NAD-bd_sf"/>
</dbReference>
<sequence length="1170" mass="126711">MTRHLQRTAPSMLLGLLLLSASCSRPATHPSGGRSGKPVFDYGLGAITESSRSIPVAYDVDVLVVGGSSAGVAAAAAAAQNGARVFLAAPRPYLGEDLCATYRLWLEPGEEPRSDLTKALFAEPEAARQLANAMTFTYEADVASSPRHKDTNPPSILTDGKWHSAATQSVQYDGDATITADLGDAQRVRRVRIMAYQRNDDFEVDTITIHISQDRKGWSRAAVIKNGKLGHGSFESAPIELSAWLDNTARYVRLSVKKSAVANRILLGEIVIEKPAGSKPSSANRVPPSPMQIKRVLDDTLLDAGVEFLYGCYATDVLRDENGHPAGIVMSNRSGRQAIRAKVVIDATDRALVARMAGAEFDPYATGWHTFQRTVVGGTIRQDEYMEARRLPTPVHTAHGRTYEAVEYTLKIPMENGSFASFANAEQIARDKTWSAGQVDCSETLFQVPPDRMKGKARECCTWPGADRADLNMFRPERVERLFVLGGCADMARSVAEKLLRPLELMGVGERIGQAAAVESLALPPSKTATAAGQRTAPLTRGDVREDTAWMRPDLQHGGTVEAAERAIPILGSYDVVVIGGGTGGAPAGISAARQGARTLVVEYLHGLGGIGTMGLIGRYYYGYREGFTKEIDEGLADLGGPAEGISGRGGDWDSQLKIEWYRRELRKAGADIWYGAFGCGALVEGRQVQGVVVATPQGRGVVLAKVVIDATGSASIAAAAGADCIYTSAEHIAIQGTGLPPWEPGARYTNTDYTFIDDLDAIDAWRSFLTARKKFDNAYDLAQIVDSRERRQIVGDFFLCPSDAYLGRTFPDTIVRANSNFDTHGFTIHPMFLLKPPDREAVPCYVPYRCLLPKGLEGILVTGLGVSAHRDVMPVIRMQPDIQNQGYAAGLAAVMAIGGNGKLRDIHIRTLQQHLVDKGNLPAEVLDHKDSLPLPKERIERAVASLTNGFEGIEIIYAQPEAALPLLRQAYDSATSDEDKLTYAHILGIMGDGAGAATLTDAVRQRDWDEGWRYTGMGQYGMSMSPVDSLIVALGRTGRKEALDPIIEKIAQLGPDHALSHHRAVAMALEAQREPSTAQALADLLRKDGMTGHAFTDIHAVTANIPASPVDTSTREVSLRELILARALYRCGDDNGLGERILRQYARDMRGHYARHALAVLNEQPGRRM</sequence>
<dbReference type="Pfam" id="PF00754">
    <property type="entry name" value="F5_F8_type_C"/>
    <property type="match status" value="1"/>
</dbReference>
<gene>
    <name evidence="8" type="ORF">QJ522_11405</name>
</gene>
<keyword evidence="2" id="KW-0479">Metal-binding</keyword>
<dbReference type="EMBL" id="JASCXX010000012">
    <property type="protein sequence ID" value="MDI6449652.1"/>
    <property type="molecule type" value="Genomic_DNA"/>
</dbReference>
<dbReference type="Pfam" id="PF12831">
    <property type="entry name" value="FAD_oxidored"/>
    <property type="match status" value="4"/>
</dbReference>
<dbReference type="InterPro" id="IPR008979">
    <property type="entry name" value="Galactose-bd-like_sf"/>
</dbReference>
<evidence type="ECO:0000313" key="8">
    <source>
        <dbReference type="EMBL" id="MDI6449652.1"/>
    </source>
</evidence>
<dbReference type="PROSITE" id="PS50022">
    <property type="entry name" value="FA58C_3"/>
    <property type="match status" value="1"/>
</dbReference>
<comment type="caution">
    <text evidence="8">The sequence shown here is derived from an EMBL/GenBank/DDBJ whole genome shotgun (WGS) entry which is preliminary data.</text>
</comment>
<evidence type="ECO:0000256" key="4">
    <source>
        <dbReference type="ARBA" id="ARBA00023004"/>
    </source>
</evidence>
<evidence type="ECO:0000256" key="1">
    <source>
        <dbReference type="ARBA" id="ARBA00022485"/>
    </source>
</evidence>
<dbReference type="Gene3D" id="3.50.50.60">
    <property type="entry name" value="FAD/NAD(P)-binding domain"/>
    <property type="match status" value="3"/>
</dbReference>
<name>A0AAW6TZ63_9BACT</name>
<evidence type="ECO:0000256" key="2">
    <source>
        <dbReference type="ARBA" id="ARBA00022723"/>
    </source>
</evidence>
<evidence type="ECO:0000313" key="9">
    <source>
        <dbReference type="Proteomes" id="UP001431776"/>
    </source>
</evidence>
<keyword evidence="6" id="KW-0732">Signal</keyword>
<dbReference type="PRINTS" id="PR00411">
    <property type="entry name" value="PNDRDTASEI"/>
</dbReference>